<gene>
    <name evidence="1" type="ORF">DILT_LOCUS7295</name>
</gene>
<accession>A0A3P7L479</accession>
<name>A0A3P7L479_DIBLA</name>
<evidence type="ECO:0008006" key="3">
    <source>
        <dbReference type="Google" id="ProtNLM"/>
    </source>
</evidence>
<keyword evidence="2" id="KW-1185">Reference proteome</keyword>
<dbReference type="SUPFAM" id="SSF47576">
    <property type="entry name" value="Calponin-homology domain, CH-domain"/>
    <property type="match status" value="1"/>
</dbReference>
<sequence>MEKRDEFLTAMAEDLAEWMPRLFSDPAGDLEGDNFFEKISDGTLLCHYAKELHRRMLDSNSGYKDVFLCVLVSVH</sequence>
<dbReference type="InterPro" id="IPR036872">
    <property type="entry name" value="CH_dom_sf"/>
</dbReference>
<reference evidence="1 2" key="1">
    <citation type="submission" date="2018-11" db="EMBL/GenBank/DDBJ databases">
        <authorList>
            <consortium name="Pathogen Informatics"/>
        </authorList>
    </citation>
    <scope>NUCLEOTIDE SEQUENCE [LARGE SCALE GENOMIC DNA]</scope>
</reference>
<organism evidence="1 2">
    <name type="scientific">Dibothriocephalus latus</name>
    <name type="common">Fish tapeworm</name>
    <name type="synonym">Diphyllobothrium latum</name>
    <dbReference type="NCBI Taxonomy" id="60516"/>
    <lineage>
        <taxon>Eukaryota</taxon>
        <taxon>Metazoa</taxon>
        <taxon>Spiralia</taxon>
        <taxon>Lophotrochozoa</taxon>
        <taxon>Platyhelminthes</taxon>
        <taxon>Cestoda</taxon>
        <taxon>Eucestoda</taxon>
        <taxon>Diphyllobothriidea</taxon>
        <taxon>Diphyllobothriidae</taxon>
        <taxon>Dibothriocephalus</taxon>
    </lineage>
</organism>
<evidence type="ECO:0000313" key="2">
    <source>
        <dbReference type="Proteomes" id="UP000281553"/>
    </source>
</evidence>
<dbReference type="EMBL" id="UYRU01051503">
    <property type="protein sequence ID" value="VDN11464.1"/>
    <property type="molecule type" value="Genomic_DNA"/>
</dbReference>
<dbReference type="OrthoDB" id="206130at2759"/>
<dbReference type="AlphaFoldDB" id="A0A3P7L479"/>
<protein>
    <recommendedName>
        <fullName evidence="3">Calponin-homology (CH) domain-containing protein</fullName>
    </recommendedName>
</protein>
<dbReference type="Gene3D" id="1.10.418.10">
    <property type="entry name" value="Calponin-like domain"/>
    <property type="match status" value="1"/>
</dbReference>
<evidence type="ECO:0000313" key="1">
    <source>
        <dbReference type="EMBL" id="VDN11464.1"/>
    </source>
</evidence>
<dbReference type="Proteomes" id="UP000281553">
    <property type="component" value="Unassembled WGS sequence"/>
</dbReference>
<proteinExistence type="predicted"/>